<protein>
    <submittedName>
        <fullName evidence="2">Uncharacterized protein</fullName>
    </submittedName>
</protein>
<proteinExistence type="predicted"/>
<dbReference type="EMBL" id="JACHOP010000002">
    <property type="protein sequence ID" value="MBB5756133.1"/>
    <property type="molecule type" value="Genomic_DNA"/>
</dbReference>
<keyword evidence="1" id="KW-0472">Membrane</keyword>
<keyword evidence="1" id="KW-0812">Transmembrane</keyword>
<dbReference type="Proteomes" id="UP000583454">
    <property type="component" value="Unassembled WGS sequence"/>
</dbReference>
<gene>
    <name evidence="2" type="ORF">HNR00_000829</name>
</gene>
<keyword evidence="3" id="KW-1185">Reference proteome</keyword>
<evidence type="ECO:0000313" key="3">
    <source>
        <dbReference type="Proteomes" id="UP000583454"/>
    </source>
</evidence>
<reference evidence="2 3" key="1">
    <citation type="submission" date="2020-08" db="EMBL/GenBank/DDBJ databases">
        <title>Genomic Encyclopedia of Type Strains, Phase IV (KMG-IV): sequencing the most valuable type-strain genomes for metagenomic binning, comparative biology and taxonomic classification.</title>
        <authorList>
            <person name="Goeker M."/>
        </authorList>
    </citation>
    <scope>NUCLEOTIDE SEQUENCE [LARGE SCALE GENOMIC DNA]</scope>
    <source>
        <strain evidence="2 3">DSM 2163</strain>
    </source>
</reference>
<dbReference type="AlphaFoldDB" id="A0A840ZGY0"/>
<keyword evidence="1" id="KW-1133">Transmembrane helix</keyword>
<evidence type="ECO:0000313" key="2">
    <source>
        <dbReference type="EMBL" id="MBB5756133.1"/>
    </source>
</evidence>
<name>A0A840ZGY0_9HYPH</name>
<organism evidence="2 3">
    <name type="scientific">Methylorubrum rhodinum</name>
    <dbReference type="NCBI Taxonomy" id="29428"/>
    <lineage>
        <taxon>Bacteria</taxon>
        <taxon>Pseudomonadati</taxon>
        <taxon>Pseudomonadota</taxon>
        <taxon>Alphaproteobacteria</taxon>
        <taxon>Hyphomicrobiales</taxon>
        <taxon>Methylobacteriaceae</taxon>
        <taxon>Methylorubrum</taxon>
    </lineage>
</organism>
<sequence length="52" mass="5320">MKPALFAGAPAASRPMPRFDEREPCGGETVLDLALCLILAVAVVGLLLLAAA</sequence>
<feature type="transmembrane region" description="Helical" evidence="1">
    <location>
        <begin position="29"/>
        <end position="51"/>
    </location>
</feature>
<dbReference type="RefSeq" id="WP_183565509.1">
    <property type="nucleotide sequence ID" value="NZ_JACHOP010000002.1"/>
</dbReference>
<evidence type="ECO:0000256" key="1">
    <source>
        <dbReference type="SAM" id="Phobius"/>
    </source>
</evidence>
<comment type="caution">
    <text evidence="2">The sequence shown here is derived from an EMBL/GenBank/DDBJ whole genome shotgun (WGS) entry which is preliminary data.</text>
</comment>
<accession>A0A840ZGY0</accession>